<name>A0A2I0VKW6_9ASPA</name>
<evidence type="ECO:0000256" key="1">
    <source>
        <dbReference type="SAM" id="MobiDB-lite"/>
    </source>
</evidence>
<evidence type="ECO:0000313" key="3">
    <source>
        <dbReference type="Proteomes" id="UP000233837"/>
    </source>
</evidence>
<evidence type="ECO:0000313" key="2">
    <source>
        <dbReference type="EMBL" id="PKU64057.1"/>
    </source>
</evidence>
<dbReference type="EMBL" id="KZ503442">
    <property type="protein sequence ID" value="PKU64057.1"/>
    <property type="molecule type" value="Genomic_DNA"/>
</dbReference>
<reference evidence="2 3" key="1">
    <citation type="journal article" date="2016" name="Sci. Rep.">
        <title>The Dendrobium catenatum Lindl. genome sequence provides insights into polysaccharide synthase, floral development and adaptive evolution.</title>
        <authorList>
            <person name="Zhang G.Q."/>
            <person name="Xu Q."/>
            <person name="Bian C."/>
            <person name="Tsai W.C."/>
            <person name="Yeh C.M."/>
            <person name="Liu K.W."/>
            <person name="Yoshida K."/>
            <person name="Zhang L.S."/>
            <person name="Chang S.B."/>
            <person name="Chen F."/>
            <person name="Shi Y."/>
            <person name="Su Y.Y."/>
            <person name="Zhang Y.Q."/>
            <person name="Chen L.J."/>
            <person name="Yin Y."/>
            <person name="Lin M."/>
            <person name="Huang H."/>
            <person name="Deng H."/>
            <person name="Wang Z.W."/>
            <person name="Zhu S.L."/>
            <person name="Zhao X."/>
            <person name="Deng C."/>
            <person name="Niu S.C."/>
            <person name="Huang J."/>
            <person name="Wang M."/>
            <person name="Liu G.H."/>
            <person name="Yang H.J."/>
            <person name="Xiao X.J."/>
            <person name="Hsiao Y.Y."/>
            <person name="Wu W.L."/>
            <person name="Chen Y.Y."/>
            <person name="Mitsuda N."/>
            <person name="Ohme-Takagi M."/>
            <person name="Luo Y.B."/>
            <person name="Van de Peer Y."/>
            <person name="Liu Z.J."/>
        </authorList>
    </citation>
    <scope>NUCLEOTIDE SEQUENCE [LARGE SCALE GENOMIC DNA]</scope>
    <source>
        <tissue evidence="2">The whole plant</tissue>
    </source>
</reference>
<dbReference type="Proteomes" id="UP000233837">
    <property type="component" value="Unassembled WGS sequence"/>
</dbReference>
<gene>
    <name evidence="2" type="ORF">MA16_Dca027846</name>
</gene>
<feature type="region of interest" description="Disordered" evidence="1">
    <location>
        <begin position="1"/>
        <end position="93"/>
    </location>
</feature>
<protein>
    <submittedName>
        <fullName evidence="2">Uncharacterized protein</fullName>
    </submittedName>
</protein>
<organism evidence="2 3">
    <name type="scientific">Dendrobium catenatum</name>
    <dbReference type="NCBI Taxonomy" id="906689"/>
    <lineage>
        <taxon>Eukaryota</taxon>
        <taxon>Viridiplantae</taxon>
        <taxon>Streptophyta</taxon>
        <taxon>Embryophyta</taxon>
        <taxon>Tracheophyta</taxon>
        <taxon>Spermatophyta</taxon>
        <taxon>Magnoliopsida</taxon>
        <taxon>Liliopsida</taxon>
        <taxon>Asparagales</taxon>
        <taxon>Orchidaceae</taxon>
        <taxon>Epidendroideae</taxon>
        <taxon>Malaxideae</taxon>
        <taxon>Dendrobiinae</taxon>
        <taxon>Dendrobium</taxon>
    </lineage>
</organism>
<feature type="compositionally biased region" description="Polar residues" evidence="1">
    <location>
        <begin position="18"/>
        <end position="32"/>
    </location>
</feature>
<sequence>MTQEPPHQYSGYAGPSSYPDQGPSTDLFSSQVPADLEAYLSPDFVPSSIHTDDIAEEEAPEEEQHMLRQRPRRPPQHYTPGTDALPQRPRRRR</sequence>
<reference evidence="2 3" key="2">
    <citation type="journal article" date="2017" name="Nature">
        <title>The Apostasia genome and the evolution of orchids.</title>
        <authorList>
            <person name="Zhang G.Q."/>
            <person name="Liu K.W."/>
            <person name="Li Z."/>
            <person name="Lohaus R."/>
            <person name="Hsiao Y.Y."/>
            <person name="Niu S.C."/>
            <person name="Wang J.Y."/>
            <person name="Lin Y.C."/>
            <person name="Xu Q."/>
            <person name="Chen L.J."/>
            <person name="Yoshida K."/>
            <person name="Fujiwara S."/>
            <person name="Wang Z.W."/>
            <person name="Zhang Y.Q."/>
            <person name="Mitsuda N."/>
            <person name="Wang M."/>
            <person name="Liu G.H."/>
            <person name="Pecoraro L."/>
            <person name="Huang H.X."/>
            <person name="Xiao X.J."/>
            <person name="Lin M."/>
            <person name="Wu X.Y."/>
            <person name="Wu W.L."/>
            <person name="Chen Y.Y."/>
            <person name="Chang S.B."/>
            <person name="Sakamoto S."/>
            <person name="Ohme-Takagi M."/>
            <person name="Yagi M."/>
            <person name="Zeng S.J."/>
            <person name="Shen C.Y."/>
            <person name="Yeh C.M."/>
            <person name="Luo Y.B."/>
            <person name="Tsai W.C."/>
            <person name="Van de Peer Y."/>
            <person name="Liu Z.J."/>
        </authorList>
    </citation>
    <scope>NUCLEOTIDE SEQUENCE [LARGE SCALE GENOMIC DNA]</scope>
    <source>
        <tissue evidence="2">The whole plant</tissue>
    </source>
</reference>
<keyword evidence="3" id="KW-1185">Reference proteome</keyword>
<proteinExistence type="predicted"/>
<accession>A0A2I0VKW6</accession>
<dbReference type="AlphaFoldDB" id="A0A2I0VKW6"/>